<organism evidence="18 19">
    <name type="scientific">Priapulus caudatus</name>
    <name type="common">Priapulid worm</name>
    <dbReference type="NCBI Taxonomy" id="37621"/>
    <lineage>
        <taxon>Eukaryota</taxon>
        <taxon>Metazoa</taxon>
        <taxon>Ecdysozoa</taxon>
        <taxon>Scalidophora</taxon>
        <taxon>Priapulida</taxon>
        <taxon>Priapulimorpha</taxon>
        <taxon>Priapulimorphida</taxon>
        <taxon>Priapulidae</taxon>
        <taxon>Priapulus</taxon>
    </lineage>
</organism>
<keyword evidence="5" id="KW-0808">Transferase</keyword>
<evidence type="ECO:0000256" key="3">
    <source>
        <dbReference type="ARBA" id="ARBA00012808"/>
    </source>
</evidence>
<dbReference type="EC" id="2.1.1.229" evidence="3"/>
<accession>A0ABM1E406</accession>
<dbReference type="PANTHER" id="PTHR13069:SF21">
    <property type="entry name" value="ALKYLATED DNA REPAIR PROTEIN ALKB HOMOLOG 8"/>
    <property type="match status" value="1"/>
</dbReference>
<evidence type="ECO:0000256" key="14">
    <source>
        <dbReference type="PROSITE-ProRule" id="PRU00176"/>
    </source>
</evidence>
<comment type="similarity">
    <text evidence="2">Belongs to the alkB family.</text>
</comment>
<dbReference type="PROSITE" id="PS50102">
    <property type="entry name" value="RRM"/>
    <property type="match status" value="1"/>
</dbReference>
<evidence type="ECO:0000256" key="13">
    <source>
        <dbReference type="ARBA" id="ARBA00049802"/>
    </source>
</evidence>
<comment type="catalytic activity">
    <reaction evidence="10">
        <text>5-(carboxymethyl)uridine(34) in tRNA + S-adenosyl-L-methionine = 5-(2-methoxy-2-oxoethyl)uridine(34) in tRNA + S-adenosyl-L-homocysteine</text>
        <dbReference type="Rhea" id="RHEA:43208"/>
        <dbReference type="Rhea" id="RHEA-COMP:10407"/>
        <dbReference type="Rhea" id="RHEA-COMP:10408"/>
        <dbReference type="ChEBI" id="CHEBI:57856"/>
        <dbReference type="ChEBI" id="CHEBI:59789"/>
        <dbReference type="ChEBI" id="CHEBI:74851"/>
        <dbReference type="ChEBI" id="CHEBI:74882"/>
        <dbReference type="EC" id="2.1.1.229"/>
    </reaction>
</comment>
<sequence>MKPSKAEKKAIRKEAKLKSALMTHEGICTSSSPTKHLFVANGGLVCGVSKEQLLEIFQPYGEVSNVVMVPDKPHAFISYVDVGGATRAVACAQGYDIRSSGAPGAKLHLLYVEKLPDVISPSNDGMVLPPGLILVHDIISEDYERELLAAICWEEDFSTQKAQNSLRHRQVKHFGYEFRYDNNNVDKDSPLEQPVPAACCCVLDTLRNLGHLHQEPDQLTVNQYLPGQGIPPHVDTHSAFEDQLVSLSLGSAAMMEFRRDDGRHLPVVLPRRSAIVMTGESRYLWTHGITPRKTDVVPTESGRGLTLQPRGLRTSFTFRKVRRTPCDCGYPDQCDSQRSASRVATDNTEDEALSKSNQEAAELECAHVHQVYEEIAGHFSGTRHRQWPQVAEFLASQPRGSLMLDVGSGNGKYLAGSEHLVKVGCDRSGNLNEISRRRGHEVFGCDCLRVAVRAATIDVCLSIAVIHHLSTRERRLAAIEELMRVLTPGGKALIYVWAMEQERGEQAKSSYIKKKNAREGERPGVRSGPGTTDAASVNRREPTTSCDGMVGETVTGNTGDATMRRRSTDGHPGDDGGSDEVPRKLPVHVNRTNFKHQDVLVPWHLRGGRPPPVAPGNDNDEQTPPVFHRFYHVFRQGELEALCASVSCARTVRSFHDNGNWCVVLEKTREDSPPL</sequence>
<dbReference type="InterPro" id="IPR035979">
    <property type="entry name" value="RBD_domain_sf"/>
</dbReference>
<dbReference type="InterPro" id="IPR005123">
    <property type="entry name" value="Oxoglu/Fe-dep_dioxygenase_dom"/>
</dbReference>
<dbReference type="InterPro" id="IPR012677">
    <property type="entry name" value="Nucleotide-bd_a/b_plait_sf"/>
</dbReference>
<dbReference type="InterPro" id="IPR027450">
    <property type="entry name" value="AlkB-like"/>
</dbReference>
<evidence type="ECO:0000256" key="5">
    <source>
        <dbReference type="ARBA" id="ARBA00022679"/>
    </source>
</evidence>
<dbReference type="GeneID" id="106808637"/>
<keyword evidence="7 14" id="KW-0694">RNA-binding</keyword>
<keyword evidence="18" id="KW-1185">Reference proteome</keyword>
<evidence type="ECO:0000256" key="8">
    <source>
        <dbReference type="ARBA" id="ARBA00023004"/>
    </source>
</evidence>
<dbReference type="SUPFAM" id="SSF51197">
    <property type="entry name" value="Clavaminate synthase-like"/>
    <property type="match status" value="1"/>
</dbReference>
<dbReference type="InterPro" id="IPR051422">
    <property type="entry name" value="AlkB_tRNA_MeTrf/Diox"/>
</dbReference>
<evidence type="ECO:0000313" key="18">
    <source>
        <dbReference type="Proteomes" id="UP000695022"/>
    </source>
</evidence>
<dbReference type="Pfam" id="PF00076">
    <property type="entry name" value="RRM_1"/>
    <property type="match status" value="1"/>
</dbReference>
<reference evidence="19" key="1">
    <citation type="submission" date="2025-08" db="UniProtKB">
        <authorList>
            <consortium name="RefSeq"/>
        </authorList>
    </citation>
    <scope>IDENTIFICATION</scope>
</reference>
<dbReference type="RefSeq" id="XP_014666927.1">
    <property type="nucleotide sequence ID" value="XM_014811441.1"/>
</dbReference>
<dbReference type="InterPro" id="IPR037151">
    <property type="entry name" value="AlkB-like_sf"/>
</dbReference>
<dbReference type="PROSITE" id="PS51471">
    <property type="entry name" value="FE2OG_OXY"/>
    <property type="match status" value="1"/>
</dbReference>
<feature type="region of interest" description="Disordered" evidence="15">
    <location>
        <begin position="506"/>
        <end position="586"/>
    </location>
</feature>
<evidence type="ECO:0000256" key="15">
    <source>
        <dbReference type="SAM" id="MobiDB-lite"/>
    </source>
</evidence>
<dbReference type="Proteomes" id="UP000695022">
    <property type="component" value="Unplaced"/>
</dbReference>
<evidence type="ECO:0000313" key="19">
    <source>
        <dbReference type="RefSeq" id="XP_014666927.1"/>
    </source>
</evidence>
<gene>
    <name evidence="19" type="primary">LOC106808637</name>
</gene>
<keyword evidence="8" id="KW-0408">Iron</keyword>
<dbReference type="SUPFAM" id="SSF53335">
    <property type="entry name" value="S-adenosyl-L-methionine-dependent methyltransferases"/>
    <property type="match status" value="1"/>
</dbReference>
<dbReference type="SMART" id="SM00360">
    <property type="entry name" value="RRM"/>
    <property type="match status" value="1"/>
</dbReference>
<feature type="domain" description="Fe2OG dioxygenase" evidence="17">
    <location>
        <begin position="215"/>
        <end position="322"/>
    </location>
</feature>
<dbReference type="PANTHER" id="PTHR13069">
    <property type="entry name" value="ALKYLATED DNA REPAIR PROTEIN ALKB HOMOLOG 8"/>
    <property type="match status" value="1"/>
</dbReference>
<evidence type="ECO:0000256" key="9">
    <source>
        <dbReference type="ARBA" id="ARBA00023268"/>
    </source>
</evidence>
<name>A0ABM1E406_PRICU</name>
<comment type="cofactor">
    <cofactor evidence="1">
        <name>Fe(2+)</name>
        <dbReference type="ChEBI" id="CHEBI:29033"/>
    </cofactor>
</comment>
<dbReference type="Gene3D" id="2.60.120.590">
    <property type="entry name" value="Alpha-ketoglutarate-dependent dioxygenase AlkB-like"/>
    <property type="match status" value="1"/>
</dbReference>
<evidence type="ECO:0000256" key="11">
    <source>
        <dbReference type="ARBA" id="ARBA00045506"/>
    </source>
</evidence>
<evidence type="ECO:0000256" key="4">
    <source>
        <dbReference type="ARBA" id="ARBA00022603"/>
    </source>
</evidence>
<dbReference type="Pfam" id="PF08241">
    <property type="entry name" value="Methyltransf_11"/>
    <property type="match status" value="1"/>
</dbReference>
<comment type="function">
    <text evidence="11">Catalyzes the methylation of 5-carboxymethyl uridine to 5-methylcarboxymethyl uridine at the wobble position of the anticodon loop in tRNA via its methyltransferase domain. Catalyzes the last step in the formation of 5-methylcarboxymethyl uridine at the wobble position of the anticodon loop in target tRNA. Has a preference for tRNA(Arg) and tRNA(Glu), and does not bind tRNA(Lys). Binds tRNA and catalyzes the iron and alpha-ketoglutarate dependent hydroxylation of 5-methylcarboxymethyl uridine at the wobble position of the anticodon loop in tRNA via its dioxygenase domain, giving rise to 5-(S)-methoxycarbonylhydroxymethyluridine; has a preference for tRNA(Gly). Required for normal survival after DNA damage. May inhibit apoptosis and promote cell survival and angiogenesis.</text>
</comment>
<evidence type="ECO:0000259" key="17">
    <source>
        <dbReference type="PROSITE" id="PS51471"/>
    </source>
</evidence>
<keyword evidence="6" id="KW-0862">Zinc</keyword>
<evidence type="ECO:0000256" key="1">
    <source>
        <dbReference type="ARBA" id="ARBA00001954"/>
    </source>
</evidence>
<evidence type="ECO:0000256" key="10">
    <source>
        <dbReference type="ARBA" id="ARBA00034996"/>
    </source>
</evidence>
<keyword evidence="9" id="KW-0511">Multifunctional enzyme</keyword>
<evidence type="ECO:0000256" key="6">
    <source>
        <dbReference type="ARBA" id="ARBA00022833"/>
    </source>
</evidence>
<dbReference type="Gene3D" id="3.40.50.150">
    <property type="entry name" value="Vaccinia Virus protein VP39"/>
    <property type="match status" value="1"/>
</dbReference>
<evidence type="ECO:0000256" key="12">
    <source>
        <dbReference type="ARBA" id="ARBA00049786"/>
    </source>
</evidence>
<feature type="compositionally biased region" description="Basic and acidic residues" evidence="15">
    <location>
        <begin position="562"/>
        <end position="574"/>
    </location>
</feature>
<keyword evidence="4" id="KW-0489">Methyltransferase</keyword>
<feature type="domain" description="RRM" evidence="16">
    <location>
        <begin position="35"/>
        <end position="114"/>
    </location>
</feature>
<proteinExistence type="inferred from homology"/>
<dbReference type="CDD" id="cd02440">
    <property type="entry name" value="AdoMet_MTases"/>
    <property type="match status" value="1"/>
</dbReference>
<dbReference type="InterPro" id="IPR013216">
    <property type="entry name" value="Methyltransf_11"/>
</dbReference>
<evidence type="ECO:0000256" key="7">
    <source>
        <dbReference type="ARBA" id="ARBA00022884"/>
    </source>
</evidence>
<dbReference type="SUPFAM" id="SSF54928">
    <property type="entry name" value="RNA-binding domain, RBD"/>
    <property type="match status" value="1"/>
</dbReference>
<dbReference type="InterPro" id="IPR029063">
    <property type="entry name" value="SAM-dependent_MTases_sf"/>
</dbReference>
<evidence type="ECO:0000256" key="2">
    <source>
        <dbReference type="ARBA" id="ARBA00007879"/>
    </source>
</evidence>
<protein>
    <recommendedName>
        <fullName evidence="3">tRNA (carboxymethyluridine(34)-5-O)-methyltransferase</fullName>
        <ecNumber evidence="3">2.1.1.229</ecNumber>
    </recommendedName>
    <alternativeName>
        <fullName evidence="12">Alkylated DNA repair protein alkB homolog 8</fullName>
    </alternativeName>
    <alternativeName>
        <fullName evidence="13">S-adenosyl-L-methionine-dependent tRNA methyltransferase ALKBH8</fullName>
    </alternativeName>
</protein>
<dbReference type="Gene3D" id="3.30.70.330">
    <property type="match status" value="1"/>
</dbReference>
<evidence type="ECO:0000259" key="16">
    <source>
        <dbReference type="PROSITE" id="PS50102"/>
    </source>
</evidence>
<dbReference type="Pfam" id="PF13532">
    <property type="entry name" value="2OG-FeII_Oxy_2"/>
    <property type="match status" value="1"/>
</dbReference>
<dbReference type="InterPro" id="IPR000504">
    <property type="entry name" value="RRM_dom"/>
</dbReference>